<dbReference type="Gene3D" id="3.40.50.720">
    <property type="entry name" value="NAD(P)-binding Rossmann-like Domain"/>
    <property type="match status" value="1"/>
</dbReference>
<dbReference type="EMBL" id="BMLG01000001">
    <property type="protein sequence ID" value="GGM21959.1"/>
    <property type="molecule type" value="Genomic_DNA"/>
</dbReference>
<dbReference type="InterPro" id="IPR002347">
    <property type="entry name" value="SDR_fam"/>
</dbReference>
<sequence length="239" mass="26195">MMNKHCVILGASGEIGSAIAIDLAKYGYTLTLHYNNNKEAIEKLINQLPNETVLQIIQSDLSYQTGIEAFINQMSIMPTHLVFASGQAYYGLLQDTSIEMMDHLYHIHAKAVWMITKACLPSMVREGYGNIGVISSIWGETGASCEVIYSSVKGAQNSFVKALAQEVARSNIRINAVSPGFIDTKMNQQLTSEEKNAVINEIPANRAGKPEEVAALVTFLFDEKSAYVNGENIKISGAW</sequence>
<dbReference type="InterPro" id="IPR036291">
    <property type="entry name" value="NAD(P)-bd_dom_sf"/>
</dbReference>
<organism evidence="2 3">
    <name type="scientific">Paraliobacillus quinghaiensis</name>
    <dbReference type="NCBI Taxonomy" id="470815"/>
    <lineage>
        <taxon>Bacteria</taxon>
        <taxon>Bacillati</taxon>
        <taxon>Bacillota</taxon>
        <taxon>Bacilli</taxon>
        <taxon>Bacillales</taxon>
        <taxon>Bacillaceae</taxon>
        <taxon>Paraliobacillus</taxon>
    </lineage>
</organism>
<evidence type="ECO:0000313" key="3">
    <source>
        <dbReference type="Proteomes" id="UP000618460"/>
    </source>
</evidence>
<keyword evidence="3" id="KW-1185">Reference proteome</keyword>
<dbReference type="NCBIfam" id="NF047420">
    <property type="entry name" value="EF_P_mod_YmfI"/>
    <property type="match status" value="1"/>
</dbReference>
<gene>
    <name evidence="2" type="primary">ymfI</name>
    <name evidence="2" type="ORF">GCM10011351_04740</name>
</gene>
<name>A0A917TFW8_9BACI</name>
<reference evidence="2" key="1">
    <citation type="journal article" date="2014" name="Int. J. Syst. Evol. Microbiol.">
        <title>Complete genome sequence of Corynebacterium casei LMG S-19264T (=DSM 44701T), isolated from a smear-ripened cheese.</title>
        <authorList>
            <consortium name="US DOE Joint Genome Institute (JGI-PGF)"/>
            <person name="Walter F."/>
            <person name="Albersmeier A."/>
            <person name="Kalinowski J."/>
            <person name="Ruckert C."/>
        </authorList>
    </citation>
    <scope>NUCLEOTIDE SEQUENCE</scope>
    <source>
        <strain evidence="2">CGMCC 1.6333</strain>
    </source>
</reference>
<comment type="similarity">
    <text evidence="1">Belongs to the short-chain dehydrogenases/reductases (SDR) family.</text>
</comment>
<evidence type="ECO:0000313" key="2">
    <source>
        <dbReference type="EMBL" id="GGM21959.1"/>
    </source>
</evidence>
<dbReference type="AlphaFoldDB" id="A0A917TFW8"/>
<reference evidence="2" key="2">
    <citation type="submission" date="2020-09" db="EMBL/GenBank/DDBJ databases">
        <authorList>
            <person name="Sun Q."/>
            <person name="Zhou Y."/>
        </authorList>
    </citation>
    <scope>NUCLEOTIDE SEQUENCE</scope>
    <source>
        <strain evidence="2">CGMCC 1.6333</strain>
    </source>
</reference>
<accession>A0A917TFW8</accession>
<protein>
    <submittedName>
        <fullName evidence="2">Oxidoreductase YmfI</fullName>
    </submittedName>
</protein>
<evidence type="ECO:0000256" key="1">
    <source>
        <dbReference type="ARBA" id="ARBA00006484"/>
    </source>
</evidence>
<dbReference type="CDD" id="cd05233">
    <property type="entry name" value="SDR_c"/>
    <property type="match status" value="1"/>
</dbReference>
<dbReference type="SUPFAM" id="SSF51735">
    <property type="entry name" value="NAD(P)-binding Rossmann-fold domains"/>
    <property type="match status" value="1"/>
</dbReference>
<dbReference type="PANTHER" id="PTHR42879:SF2">
    <property type="entry name" value="3-OXOACYL-[ACYL-CARRIER-PROTEIN] REDUCTASE FABG"/>
    <property type="match status" value="1"/>
</dbReference>
<comment type="caution">
    <text evidence="2">The sequence shown here is derived from an EMBL/GenBank/DDBJ whole genome shotgun (WGS) entry which is preliminary data.</text>
</comment>
<dbReference type="Proteomes" id="UP000618460">
    <property type="component" value="Unassembled WGS sequence"/>
</dbReference>
<dbReference type="Pfam" id="PF13561">
    <property type="entry name" value="adh_short_C2"/>
    <property type="match status" value="1"/>
</dbReference>
<proteinExistence type="inferred from homology"/>
<dbReference type="InterPro" id="IPR050259">
    <property type="entry name" value="SDR"/>
</dbReference>
<dbReference type="PANTHER" id="PTHR42879">
    <property type="entry name" value="3-OXOACYL-(ACYL-CARRIER-PROTEIN) REDUCTASE"/>
    <property type="match status" value="1"/>
</dbReference>
<dbReference type="PRINTS" id="PR00081">
    <property type="entry name" value="GDHRDH"/>
</dbReference>